<evidence type="ECO:0000313" key="5">
    <source>
        <dbReference type="EMBL" id="KAF2295783.1"/>
    </source>
</evidence>
<evidence type="ECO:0008006" key="7">
    <source>
        <dbReference type="Google" id="ProtNLM"/>
    </source>
</evidence>
<keyword evidence="4" id="KW-0560">Oxidoreductase</keyword>
<reference evidence="5 6" key="1">
    <citation type="journal article" date="2020" name="Mol. Plant">
        <title>The Chromosome-Based Rubber Tree Genome Provides New Insights into Spurge Genome Evolution and Rubber Biosynthesis.</title>
        <authorList>
            <person name="Liu J."/>
            <person name="Shi C."/>
            <person name="Shi C.C."/>
            <person name="Li W."/>
            <person name="Zhang Q.J."/>
            <person name="Zhang Y."/>
            <person name="Li K."/>
            <person name="Lu H.F."/>
            <person name="Shi C."/>
            <person name="Zhu S.T."/>
            <person name="Xiao Z.Y."/>
            <person name="Nan H."/>
            <person name="Yue Y."/>
            <person name="Zhu X.G."/>
            <person name="Wu Y."/>
            <person name="Hong X.N."/>
            <person name="Fan G.Y."/>
            <person name="Tong Y."/>
            <person name="Zhang D."/>
            <person name="Mao C.L."/>
            <person name="Liu Y.L."/>
            <person name="Hao S.J."/>
            <person name="Liu W.Q."/>
            <person name="Lv M.Q."/>
            <person name="Zhang H.B."/>
            <person name="Liu Y."/>
            <person name="Hu-Tang G.R."/>
            <person name="Wang J.P."/>
            <person name="Wang J.H."/>
            <person name="Sun Y.H."/>
            <person name="Ni S.B."/>
            <person name="Chen W.B."/>
            <person name="Zhang X.C."/>
            <person name="Jiao Y.N."/>
            <person name="Eichler E.E."/>
            <person name="Li G.H."/>
            <person name="Liu X."/>
            <person name="Gao L.Z."/>
        </authorList>
    </citation>
    <scope>NUCLEOTIDE SEQUENCE [LARGE SCALE GENOMIC DNA]</scope>
    <source>
        <strain evidence="6">cv. GT1</strain>
        <tissue evidence="5">Leaf</tissue>
    </source>
</reference>
<comment type="similarity">
    <text evidence="1">Belongs to the zinc-containing alcohol dehydrogenase family.</text>
</comment>
<dbReference type="AlphaFoldDB" id="A0A6A6L6R5"/>
<dbReference type="SUPFAM" id="SSF51735">
    <property type="entry name" value="NAD(P)-binding Rossmann-fold domains"/>
    <property type="match status" value="1"/>
</dbReference>
<accession>A0A6A6L6R5</accession>
<sequence>MPLDASAPILCAGITIYSALKYCELAESYKHVAAVGLGGLGHLAIKFAKAFGAKVTIISSSLSKKEEALKRSQCRFIFAMDTMDSVIDTMSAFHSIMVVIGLLKSHGKLAMVGAPNKPLKS</sequence>
<keyword evidence="3" id="KW-0862">Zinc</keyword>
<dbReference type="GO" id="GO:0046872">
    <property type="term" value="F:metal ion binding"/>
    <property type="evidence" value="ECO:0007669"/>
    <property type="project" value="UniProtKB-KW"/>
</dbReference>
<organism evidence="5 6">
    <name type="scientific">Hevea brasiliensis</name>
    <name type="common">Para rubber tree</name>
    <name type="synonym">Siphonia brasiliensis</name>
    <dbReference type="NCBI Taxonomy" id="3981"/>
    <lineage>
        <taxon>Eukaryota</taxon>
        <taxon>Viridiplantae</taxon>
        <taxon>Streptophyta</taxon>
        <taxon>Embryophyta</taxon>
        <taxon>Tracheophyta</taxon>
        <taxon>Spermatophyta</taxon>
        <taxon>Magnoliopsida</taxon>
        <taxon>eudicotyledons</taxon>
        <taxon>Gunneridae</taxon>
        <taxon>Pentapetalae</taxon>
        <taxon>rosids</taxon>
        <taxon>fabids</taxon>
        <taxon>Malpighiales</taxon>
        <taxon>Euphorbiaceae</taxon>
        <taxon>Crotonoideae</taxon>
        <taxon>Micrandreae</taxon>
        <taxon>Hevea</taxon>
    </lineage>
</organism>
<comment type="caution">
    <text evidence="5">The sequence shown here is derived from an EMBL/GenBank/DDBJ whole genome shotgun (WGS) entry which is preliminary data.</text>
</comment>
<dbReference type="EMBL" id="JAAGAX010000013">
    <property type="protein sequence ID" value="KAF2295783.1"/>
    <property type="molecule type" value="Genomic_DNA"/>
</dbReference>
<keyword evidence="2" id="KW-0479">Metal-binding</keyword>
<dbReference type="InterPro" id="IPR036291">
    <property type="entry name" value="NAD(P)-bd_dom_sf"/>
</dbReference>
<keyword evidence="6" id="KW-1185">Reference proteome</keyword>
<proteinExistence type="inferred from homology"/>
<evidence type="ECO:0000313" key="6">
    <source>
        <dbReference type="Proteomes" id="UP000467840"/>
    </source>
</evidence>
<dbReference type="GO" id="GO:0016616">
    <property type="term" value="F:oxidoreductase activity, acting on the CH-OH group of donors, NAD or NADP as acceptor"/>
    <property type="evidence" value="ECO:0007669"/>
    <property type="project" value="InterPro"/>
</dbReference>
<evidence type="ECO:0000256" key="1">
    <source>
        <dbReference type="ARBA" id="ARBA00008072"/>
    </source>
</evidence>
<gene>
    <name evidence="5" type="ORF">GH714_033959</name>
</gene>
<dbReference type="Proteomes" id="UP000467840">
    <property type="component" value="Chromosome 7"/>
</dbReference>
<name>A0A6A6L6R5_HEVBR</name>
<protein>
    <recommendedName>
        <fullName evidence="7">Alcohol dehydrogenase-like C-terminal domain-containing protein</fullName>
    </recommendedName>
</protein>
<dbReference type="PANTHER" id="PTHR42683">
    <property type="entry name" value="ALDEHYDE REDUCTASE"/>
    <property type="match status" value="1"/>
</dbReference>
<evidence type="ECO:0000256" key="3">
    <source>
        <dbReference type="ARBA" id="ARBA00022833"/>
    </source>
</evidence>
<dbReference type="Gene3D" id="3.90.180.10">
    <property type="entry name" value="Medium-chain alcohol dehydrogenases, catalytic domain"/>
    <property type="match status" value="1"/>
</dbReference>
<dbReference type="InterPro" id="IPR047109">
    <property type="entry name" value="CAD-like"/>
</dbReference>
<evidence type="ECO:0000256" key="4">
    <source>
        <dbReference type="ARBA" id="ARBA00023002"/>
    </source>
</evidence>
<evidence type="ECO:0000256" key="2">
    <source>
        <dbReference type="ARBA" id="ARBA00022723"/>
    </source>
</evidence>
<dbReference type="Gene3D" id="3.40.50.720">
    <property type="entry name" value="NAD(P)-binding Rossmann-like Domain"/>
    <property type="match status" value="1"/>
</dbReference>